<keyword evidence="2" id="KW-1133">Transmembrane helix</keyword>
<keyword evidence="2" id="KW-0812">Transmembrane</keyword>
<reference evidence="3" key="1">
    <citation type="submission" date="2023-03" db="EMBL/GenBank/DDBJ databases">
        <title>Massive genome expansion in bonnet fungi (Mycena s.s.) driven by repeated elements and novel gene families across ecological guilds.</title>
        <authorList>
            <consortium name="Lawrence Berkeley National Laboratory"/>
            <person name="Harder C.B."/>
            <person name="Miyauchi S."/>
            <person name="Viragh M."/>
            <person name="Kuo A."/>
            <person name="Thoen E."/>
            <person name="Andreopoulos B."/>
            <person name="Lu D."/>
            <person name="Skrede I."/>
            <person name="Drula E."/>
            <person name="Henrissat B."/>
            <person name="Morin E."/>
            <person name="Kohler A."/>
            <person name="Barry K."/>
            <person name="LaButti K."/>
            <person name="Morin E."/>
            <person name="Salamov A."/>
            <person name="Lipzen A."/>
            <person name="Mereny Z."/>
            <person name="Hegedus B."/>
            <person name="Baldrian P."/>
            <person name="Stursova M."/>
            <person name="Weitz H."/>
            <person name="Taylor A."/>
            <person name="Grigoriev I.V."/>
            <person name="Nagy L.G."/>
            <person name="Martin F."/>
            <person name="Kauserud H."/>
        </authorList>
    </citation>
    <scope>NUCLEOTIDE SEQUENCE</scope>
    <source>
        <strain evidence="3">CBHHK002</strain>
    </source>
</reference>
<evidence type="ECO:0000256" key="2">
    <source>
        <dbReference type="SAM" id="Phobius"/>
    </source>
</evidence>
<evidence type="ECO:0000256" key="1">
    <source>
        <dbReference type="SAM" id="MobiDB-lite"/>
    </source>
</evidence>
<proteinExistence type="predicted"/>
<evidence type="ECO:0000313" key="4">
    <source>
        <dbReference type="Proteomes" id="UP001218218"/>
    </source>
</evidence>
<organism evidence="3 4">
    <name type="scientific">Mycena albidolilacea</name>
    <dbReference type="NCBI Taxonomy" id="1033008"/>
    <lineage>
        <taxon>Eukaryota</taxon>
        <taxon>Fungi</taxon>
        <taxon>Dikarya</taxon>
        <taxon>Basidiomycota</taxon>
        <taxon>Agaricomycotina</taxon>
        <taxon>Agaricomycetes</taxon>
        <taxon>Agaricomycetidae</taxon>
        <taxon>Agaricales</taxon>
        <taxon>Marasmiineae</taxon>
        <taxon>Mycenaceae</taxon>
        <taxon>Mycena</taxon>
    </lineage>
</organism>
<dbReference type="EMBL" id="JARIHO010000061">
    <property type="protein sequence ID" value="KAJ7315609.1"/>
    <property type="molecule type" value="Genomic_DNA"/>
</dbReference>
<feature type="transmembrane region" description="Helical" evidence="2">
    <location>
        <begin position="394"/>
        <end position="414"/>
    </location>
</feature>
<comment type="caution">
    <text evidence="3">The sequence shown here is derived from an EMBL/GenBank/DDBJ whole genome shotgun (WGS) entry which is preliminary data.</text>
</comment>
<protein>
    <submittedName>
        <fullName evidence="3">Uncharacterized protein</fullName>
    </submittedName>
</protein>
<gene>
    <name evidence="3" type="ORF">DFH08DRAFT_1039826</name>
</gene>
<feature type="region of interest" description="Disordered" evidence="1">
    <location>
        <begin position="1"/>
        <end position="29"/>
    </location>
</feature>
<keyword evidence="4" id="KW-1185">Reference proteome</keyword>
<name>A0AAD6ZC82_9AGAR</name>
<feature type="compositionally biased region" description="Acidic residues" evidence="1">
    <location>
        <begin position="326"/>
        <end position="339"/>
    </location>
</feature>
<keyword evidence="2" id="KW-0472">Membrane</keyword>
<sequence length="441" mass="49312">MKAKNWGRGQTPGEDTAADSGSEANPTSCDKQYYSLHAGQSAKAYNTPSPLGSEYHINADPQALEYYSQLLRGLLAHVFTAIHGSNAPPNSLRRILSILDVDYHGKDSVGQLRRQLKSYMKSTNSDVEFGKRVLAFLDDTNSNAIPEDPDPNISVPSDEHHPCPVRGILADHDFMSTERNKDLRNVVLQCHHAHSKTCFKYWRGPPEPKTCRFDLHEDNVWAESSFDPEAAVKKLGEYNPSEDHIATRAKKLLQKCAYAMISQQELSRQQVSSYLLDFEEHFTSHSYRNFYWTSFESFINMEDPSPECYPAKTSPDVGDHSGPLDSDLDDELNNPGTEEIDNEDEIRVSVDGSGNLVPADYQMRGNELQSACVWDFMSRVDNADKAQKSSRKRWWRALPLVGLTSFIPIIFPTITANAMRCAASGGAALPGTWMRCRGAAL</sequence>
<accession>A0AAD6ZC82</accession>
<dbReference type="AlphaFoldDB" id="A0AAD6ZC82"/>
<evidence type="ECO:0000313" key="3">
    <source>
        <dbReference type="EMBL" id="KAJ7315609.1"/>
    </source>
</evidence>
<dbReference type="Proteomes" id="UP001218218">
    <property type="component" value="Unassembled WGS sequence"/>
</dbReference>
<feature type="region of interest" description="Disordered" evidence="1">
    <location>
        <begin position="306"/>
        <end position="339"/>
    </location>
</feature>